<evidence type="ECO:0000256" key="1">
    <source>
        <dbReference type="ARBA" id="ARBA00022679"/>
    </source>
</evidence>
<reference evidence="4 5" key="1">
    <citation type="submission" date="2019-05" db="EMBL/GenBank/DDBJ databases">
        <authorList>
            <consortium name="Pathogen Informatics"/>
        </authorList>
    </citation>
    <scope>NUCLEOTIDE SEQUENCE [LARGE SCALE GENOMIC DNA]</scope>
    <source>
        <strain evidence="4 5">NCTC5386</strain>
    </source>
</reference>
<dbReference type="AlphaFoldDB" id="A0A4U9XVB9"/>
<dbReference type="SUPFAM" id="SSF55729">
    <property type="entry name" value="Acyl-CoA N-acyltransferases (Nat)"/>
    <property type="match status" value="1"/>
</dbReference>
<dbReference type="Proteomes" id="UP000394068">
    <property type="component" value="Unassembled WGS sequence"/>
</dbReference>
<dbReference type="CDD" id="cd04301">
    <property type="entry name" value="NAT_SF"/>
    <property type="match status" value="1"/>
</dbReference>
<dbReference type="InterPro" id="IPR016181">
    <property type="entry name" value="Acyl_CoA_acyltransferase"/>
</dbReference>
<evidence type="ECO:0000256" key="2">
    <source>
        <dbReference type="ARBA" id="ARBA00023315"/>
    </source>
</evidence>
<proteinExistence type="predicted"/>
<evidence type="ECO:0000313" key="5">
    <source>
        <dbReference type="Proteomes" id="UP000394068"/>
    </source>
</evidence>
<keyword evidence="2" id="KW-0012">Acyltransferase</keyword>
<dbReference type="RefSeq" id="WP_077323156.1">
    <property type="nucleotide sequence ID" value="NZ_CABEHT010000001.1"/>
</dbReference>
<dbReference type="InterPro" id="IPR050832">
    <property type="entry name" value="Bact_Acetyltransf"/>
</dbReference>
<dbReference type="EMBL" id="CABEHT010000001">
    <property type="protein sequence ID" value="VTS16785.1"/>
    <property type="molecule type" value="Genomic_DNA"/>
</dbReference>
<sequence length="144" mass="16509">MIRQTKLEDAKALQKICKEDLGYDSSLKAIEQQIDKLGQDEQHHLFVFEDDCMKEVLGFVEVQVYEAIYSKRGLNILGLAVAHSHQGQGIGKQLMTYIEAWACQNKLTFIRLNSGSHRTEAHAFYQGLGYDGTKRQVRFIKFLQ</sequence>
<gene>
    <name evidence="4" type="ORF">NCTC5386_01512</name>
</gene>
<dbReference type="PANTHER" id="PTHR43877">
    <property type="entry name" value="AMINOALKYLPHOSPHONATE N-ACETYLTRANSFERASE-RELATED-RELATED"/>
    <property type="match status" value="1"/>
</dbReference>
<dbReference type="GO" id="GO:0016747">
    <property type="term" value="F:acyltransferase activity, transferring groups other than amino-acyl groups"/>
    <property type="evidence" value="ECO:0007669"/>
    <property type="project" value="InterPro"/>
</dbReference>
<accession>A0A4U9XVB9</accession>
<feature type="domain" description="N-acetyltransferase" evidence="3">
    <location>
        <begin position="1"/>
        <end position="144"/>
    </location>
</feature>
<dbReference type="PANTHER" id="PTHR43877:SF2">
    <property type="entry name" value="AMINOALKYLPHOSPHONATE N-ACETYLTRANSFERASE-RELATED"/>
    <property type="match status" value="1"/>
</dbReference>
<protein>
    <submittedName>
        <fullName evidence="4">GNAT family acetyltransferase</fullName>
    </submittedName>
</protein>
<organism evidence="4 5">
    <name type="scientific">Streptococcus pseudoporcinus</name>
    <dbReference type="NCBI Taxonomy" id="361101"/>
    <lineage>
        <taxon>Bacteria</taxon>
        <taxon>Bacillati</taxon>
        <taxon>Bacillota</taxon>
        <taxon>Bacilli</taxon>
        <taxon>Lactobacillales</taxon>
        <taxon>Streptococcaceae</taxon>
        <taxon>Streptococcus</taxon>
    </lineage>
</organism>
<dbReference type="InterPro" id="IPR000182">
    <property type="entry name" value="GNAT_dom"/>
</dbReference>
<evidence type="ECO:0000313" key="4">
    <source>
        <dbReference type="EMBL" id="VTS16785.1"/>
    </source>
</evidence>
<name>A0A4U9XVB9_9STRE</name>
<dbReference type="Pfam" id="PF00583">
    <property type="entry name" value="Acetyltransf_1"/>
    <property type="match status" value="1"/>
</dbReference>
<keyword evidence="1 4" id="KW-0808">Transferase</keyword>
<evidence type="ECO:0000259" key="3">
    <source>
        <dbReference type="PROSITE" id="PS51186"/>
    </source>
</evidence>
<dbReference type="PROSITE" id="PS51186">
    <property type="entry name" value="GNAT"/>
    <property type="match status" value="1"/>
</dbReference>
<dbReference type="Gene3D" id="3.40.630.30">
    <property type="match status" value="1"/>
</dbReference>